<evidence type="ECO:0000313" key="2">
    <source>
        <dbReference type="Proteomes" id="UP000240739"/>
    </source>
</evidence>
<name>A0A2T4UCY3_9ACTN</name>
<dbReference type="OrthoDB" id="9973061at2"/>
<organism evidence="1 2">
    <name type="scientific">Paraconexibacter algicola</name>
    <dbReference type="NCBI Taxonomy" id="2133960"/>
    <lineage>
        <taxon>Bacteria</taxon>
        <taxon>Bacillati</taxon>
        <taxon>Actinomycetota</taxon>
        <taxon>Thermoleophilia</taxon>
        <taxon>Solirubrobacterales</taxon>
        <taxon>Paraconexibacteraceae</taxon>
        <taxon>Paraconexibacter</taxon>
    </lineage>
</organism>
<accession>A0A2T4UCY3</accession>
<reference evidence="1 2" key="1">
    <citation type="submission" date="2018-03" db="EMBL/GenBank/DDBJ databases">
        <title>Aquarubrobacter algicola gen. nov., sp. nov., a novel actinobacterium isolated from shallow eutrophic lake during the end of cyanobacterial harmful algal blooms.</title>
        <authorList>
            <person name="Chun S.J."/>
        </authorList>
    </citation>
    <scope>NUCLEOTIDE SEQUENCE [LARGE SCALE GENOMIC DNA]</scope>
    <source>
        <strain evidence="1 2">Seoho-28</strain>
    </source>
</reference>
<protein>
    <submittedName>
        <fullName evidence="1">Uncharacterized protein</fullName>
    </submittedName>
</protein>
<dbReference type="AlphaFoldDB" id="A0A2T4UCY3"/>
<comment type="caution">
    <text evidence="1">The sequence shown here is derived from an EMBL/GenBank/DDBJ whole genome shotgun (WGS) entry which is preliminary data.</text>
</comment>
<gene>
    <name evidence="1" type="ORF">C7Y72_17035</name>
</gene>
<keyword evidence="2" id="KW-1185">Reference proteome</keyword>
<dbReference type="EMBL" id="PYYB01000003">
    <property type="protein sequence ID" value="PTL55367.1"/>
    <property type="molecule type" value="Genomic_DNA"/>
</dbReference>
<evidence type="ECO:0000313" key="1">
    <source>
        <dbReference type="EMBL" id="PTL55367.1"/>
    </source>
</evidence>
<proteinExistence type="predicted"/>
<dbReference type="Proteomes" id="UP000240739">
    <property type="component" value="Unassembled WGS sequence"/>
</dbReference>
<sequence>MLAVLRRPQTDADRGPIVEQALKRMDRSTVDGVHVDAIRVIHQSARSATILIPAQRTGPDEPNLPNIRSEDVLCLQTFSYTRPQTFTSGNKTIRLPGGLQGGGTCGTTEALRTTGIRTGIGPGRISNAPIDYVNGPRTHYATVVPDGVAKVTVNLRRKRQVTVPVRDNVYRFSVPGIAAEFGTIWYDANGNRIDHSQRP</sequence>
<dbReference type="RefSeq" id="WP_107570410.1">
    <property type="nucleotide sequence ID" value="NZ_PYYB01000003.1"/>
</dbReference>